<reference evidence="1" key="1">
    <citation type="journal article" date="2022" name="Int. J. Mol. Sci.">
        <title>Draft Genome of Tanacetum Coccineum: Genomic Comparison of Closely Related Tanacetum-Family Plants.</title>
        <authorList>
            <person name="Yamashiro T."/>
            <person name="Shiraishi A."/>
            <person name="Nakayama K."/>
            <person name="Satake H."/>
        </authorList>
    </citation>
    <scope>NUCLEOTIDE SEQUENCE</scope>
</reference>
<dbReference type="EMBL" id="BQNB010010432">
    <property type="protein sequence ID" value="GJS77228.1"/>
    <property type="molecule type" value="Genomic_DNA"/>
</dbReference>
<evidence type="ECO:0000313" key="2">
    <source>
        <dbReference type="Proteomes" id="UP001151760"/>
    </source>
</evidence>
<accession>A0ABQ4YJN5</accession>
<evidence type="ECO:0000313" key="1">
    <source>
        <dbReference type="EMBL" id="GJS77228.1"/>
    </source>
</evidence>
<organism evidence="1 2">
    <name type="scientific">Tanacetum coccineum</name>
    <dbReference type="NCBI Taxonomy" id="301880"/>
    <lineage>
        <taxon>Eukaryota</taxon>
        <taxon>Viridiplantae</taxon>
        <taxon>Streptophyta</taxon>
        <taxon>Embryophyta</taxon>
        <taxon>Tracheophyta</taxon>
        <taxon>Spermatophyta</taxon>
        <taxon>Magnoliopsida</taxon>
        <taxon>eudicotyledons</taxon>
        <taxon>Gunneridae</taxon>
        <taxon>Pentapetalae</taxon>
        <taxon>asterids</taxon>
        <taxon>campanulids</taxon>
        <taxon>Asterales</taxon>
        <taxon>Asteraceae</taxon>
        <taxon>Asteroideae</taxon>
        <taxon>Anthemideae</taxon>
        <taxon>Anthemidinae</taxon>
        <taxon>Tanacetum</taxon>
    </lineage>
</organism>
<comment type="caution">
    <text evidence="1">The sequence shown here is derived from an EMBL/GenBank/DDBJ whole genome shotgun (WGS) entry which is preliminary data.</text>
</comment>
<proteinExistence type="predicted"/>
<reference evidence="1" key="2">
    <citation type="submission" date="2022-01" db="EMBL/GenBank/DDBJ databases">
        <authorList>
            <person name="Yamashiro T."/>
            <person name="Shiraishi A."/>
            <person name="Satake H."/>
            <person name="Nakayama K."/>
        </authorList>
    </citation>
    <scope>NUCLEOTIDE SEQUENCE</scope>
</reference>
<keyword evidence="2" id="KW-1185">Reference proteome</keyword>
<protein>
    <submittedName>
        <fullName evidence="1">Uncharacterized protein</fullName>
    </submittedName>
</protein>
<gene>
    <name evidence="1" type="ORF">Tco_0727109</name>
</gene>
<sequence>MVPRAVLMKSGQVSLNTDIQVNTTHPQITMNSGRPMTNLSKIAHSTGQKAVGNVAKPKSVVNDVKGNNINVVKALACWVWKPKNKVLDHVSNTTGNLQMDLQDQGVINSRCSRIMK</sequence>
<name>A0ABQ4YJN5_9ASTR</name>
<dbReference type="Proteomes" id="UP001151760">
    <property type="component" value="Unassembled WGS sequence"/>
</dbReference>